<evidence type="ECO:0000313" key="3">
    <source>
        <dbReference type="Proteomes" id="UP000621856"/>
    </source>
</evidence>
<protein>
    <submittedName>
        <fullName evidence="1">Uncharacterized protein</fullName>
    </submittedName>
</protein>
<proteinExistence type="predicted"/>
<dbReference type="EMBL" id="BMGZ01000003">
    <property type="protein sequence ID" value="GGH99942.1"/>
    <property type="molecule type" value="Genomic_DNA"/>
</dbReference>
<evidence type="ECO:0000313" key="4">
    <source>
        <dbReference type="Proteomes" id="UP000818603"/>
    </source>
</evidence>
<keyword evidence="4" id="KW-1185">Reference proteome</keyword>
<dbReference type="AlphaFoldDB" id="A0A8J3ERR7"/>
<organism evidence="1 3">
    <name type="scientific">Aquisalinus luteolus</name>
    <dbReference type="NCBI Taxonomy" id="1566827"/>
    <lineage>
        <taxon>Bacteria</taxon>
        <taxon>Pseudomonadati</taxon>
        <taxon>Pseudomonadota</taxon>
        <taxon>Alphaproteobacteria</taxon>
        <taxon>Parvularculales</taxon>
        <taxon>Parvularculaceae</taxon>
        <taxon>Aquisalinus</taxon>
    </lineage>
</organism>
<name>A0A8J3ERR7_9PROT</name>
<reference evidence="2 4" key="2">
    <citation type="submission" date="2020-02" db="EMBL/GenBank/DDBJ databases">
        <title>Genome sequence of Parvularcula flava strain NH6-79.</title>
        <authorList>
            <person name="Abdul Karim M.H."/>
            <person name="Lam M.Q."/>
            <person name="Chen S.J."/>
            <person name="Yahya A."/>
            <person name="Shahir S."/>
            <person name="Shamsir M.S."/>
            <person name="Chong C.S."/>
        </authorList>
    </citation>
    <scope>NUCLEOTIDE SEQUENCE [LARGE SCALE GENOMIC DNA]</scope>
    <source>
        <strain evidence="2 4">NH6-79</strain>
    </source>
</reference>
<dbReference type="Proteomes" id="UP000818603">
    <property type="component" value="Unassembled WGS sequence"/>
</dbReference>
<dbReference type="Proteomes" id="UP000621856">
    <property type="component" value="Unassembled WGS sequence"/>
</dbReference>
<comment type="caution">
    <text evidence="1">The sequence shown here is derived from an EMBL/GenBank/DDBJ whole genome shotgun (WGS) entry which is preliminary data.</text>
</comment>
<reference evidence="1" key="1">
    <citation type="journal article" date="2014" name="Int. J. Syst. Evol. Microbiol.">
        <title>Complete genome sequence of Corynebacterium casei LMG S-19264T (=DSM 44701T), isolated from a smear-ripened cheese.</title>
        <authorList>
            <consortium name="US DOE Joint Genome Institute (JGI-PGF)"/>
            <person name="Walter F."/>
            <person name="Albersmeier A."/>
            <person name="Kalinowski J."/>
            <person name="Ruckert C."/>
        </authorList>
    </citation>
    <scope>NUCLEOTIDE SEQUENCE</scope>
    <source>
        <strain evidence="1">CGMCC 1.14984</strain>
    </source>
</reference>
<evidence type="ECO:0000313" key="1">
    <source>
        <dbReference type="EMBL" id="GGH99942.1"/>
    </source>
</evidence>
<accession>A0A8J3ERR7</accession>
<evidence type="ECO:0000313" key="2">
    <source>
        <dbReference type="EMBL" id="NHK29214.1"/>
    </source>
</evidence>
<reference evidence="1" key="3">
    <citation type="submission" date="2020-09" db="EMBL/GenBank/DDBJ databases">
        <authorList>
            <person name="Sun Q."/>
            <person name="Zhou Y."/>
        </authorList>
    </citation>
    <scope>NUCLEOTIDE SEQUENCE</scope>
    <source>
        <strain evidence="1">CGMCC 1.14984</strain>
    </source>
</reference>
<gene>
    <name evidence="2" type="ORF">FF098_014940</name>
    <name evidence="1" type="ORF">GCM10011355_27070</name>
</gene>
<dbReference type="RefSeq" id="WP_155142014.1">
    <property type="nucleotide sequence ID" value="NZ_BMGZ01000003.1"/>
</dbReference>
<sequence>MSEIEKPFMVRTVERVRRDGKYVEFWFQEENHKGEERRFDECCKGGDLGDATYFSWVSNDIFNNGWKGIKIMWRRGEREWFVFMVLGREFEIDEFDLNASVIDVKPLPDEAWLTDREPRDG</sequence>
<dbReference type="EMBL" id="VCJR02000003">
    <property type="protein sequence ID" value="NHK29214.1"/>
    <property type="molecule type" value="Genomic_DNA"/>
</dbReference>